<evidence type="ECO:0000256" key="6">
    <source>
        <dbReference type="PIRSR" id="PIRSR608901-2"/>
    </source>
</evidence>
<feature type="transmembrane region" description="Helical" evidence="7">
    <location>
        <begin position="199"/>
        <end position="214"/>
    </location>
</feature>
<evidence type="ECO:0000256" key="4">
    <source>
        <dbReference type="ARBA" id="ARBA00022989"/>
    </source>
</evidence>
<dbReference type="InterPro" id="IPR008901">
    <property type="entry name" value="ACER"/>
</dbReference>
<dbReference type="GO" id="GO:0016811">
    <property type="term" value="F:hydrolase activity, acting on carbon-nitrogen (but not peptide) bonds, in linear amides"/>
    <property type="evidence" value="ECO:0007669"/>
    <property type="project" value="InterPro"/>
</dbReference>
<feature type="transmembrane region" description="Helical" evidence="7">
    <location>
        <begin position="173"/>
        <end position="192"/>
    </location>
</feature>
<protein>
    <submittedName>
        <fullName evidence="8">Putative membrane protein</fullName>
    </submittedName>
</protein>
<keyword evidence="3" id="KW-0378">Hydrolase</keyword>
<dbReference type="GO" id="GO:0006672">
    <property type="term" value="P:ceramide metabolic process"/>
    <property type="evidence" value="ECO:0007669"/>
    <property type="project" value="InterPro"/>
</dbReference>
<evidence type="ECO:0000256" key="1">
    <source>
        <dbReference type="ARBA" id="ARBA00004141"/>
    </source>
</evidence>
<feature type="transmembrane region" description="Helical" evidence="7">
    <location>
        <begin position="88"/>
        <end position="106"/>
    </location>
</feature>
<dbReference type="RefSeq" id="WP_007468456.1">
    <property type="nucleotide sequence ID" value="NZ_AMZO01000030.1"/>
</dbReference>
<evidence type="ECO:0000256" key="3">
    <source>
        <dbReference type="ARBA" id="ARBA00022801"/>
    </source>
</evidence>
<accession>L8J9L7</accession>
<gene>
    <name evidence="8" type="ORF">C942_02801</name>
</gene>
<comment type="subcellular location">
    <subcellularLocation>
        <location evidence="1">Membrane</location>
        <topology evidence="1">Multi-pass membrane protein</topology>
    </subcellularLocation>
</comment>
<dbReference type="Pfam" id="PF05875">
    <property type="entry name" value="Ceramidase"/>
    <property type="match status" value="1"/>
</dbReference>
<feature type="transmembrane region" description="Helical" evidence="7">
    <location>
        <begin position="118"/>
        <end position="137"/>
    </location>
</feature>
<keyword evidence="4 7" id="KW-1133">Transmembrane helix</keyword>
<feature type="binding site" evidence="6">
    <location>
        <position position="105"/>
    </location>
    <ligand>
        <name>Zn(2+)</name>
        <dbReference type="ChEBI" id="CHEBI:29105"/>
        <note>catalytic</note>
    </ligand>
</feature>
<evidence type="ECO:0000256" key="5">
    <source>
        <dbReference type="ARBA" id="ARBA00023136"/>
    </source>
</evidence>
<dbReference type="GO" id="GO:0016020">
    <property type="term" value="C:membrane"/>
    <property type="evidence" value="ECO:0007669"/>
    <property type="project" value="UniProtKB-SubCell"/>
</dbReference>
<keyword evidence="2 7" id="KW-0812">Transmembrane</keyword>
<name>L8J9L7_9GAMM</name>
<dbReference type="OrthoDB" id="6088058at2"/>
<reference evidence="8 9" key="1">
    <citation type="submission" date="2012-12" db="EMBL/GenBank/DDBJ databases">
        <title>Genome Assembly of Photobacterium sp. AK15.</title>
        <authorList>
            <person name="Khatri I."/>
            <person name="Vaidya B."/>
            <person name="Srinivas T.N.R."/>
            <person name="Subramanian S."/>
            <person name="Pinnaka A."/>
        </authorList>
    </citation>
    <scope>NUCLEOTIDE SEQUENCE [LARGE SCALE GENOMIC DNA]</scope>
    <source>
        <strain evidence="8 9">AK15</strain>
    </source>
</reference>
<keyword evidence="5 7" id="KW-0472">Membrane</keyword>
<organism evidence="8 9">
    <name type="scientific">Photobacterium marinum</name>
    <dbReference type="NCBI Taxonomy" id="1056511"/>
    <lineage>
        <taxon>Bacteria</taxon>
        <taxon>Pseudomonadati</taxon>
        <taxon>Pseudomonadota</taxon>
        <taxon>Gammaproteobacteria</taxon>
        <taxon>Vibrionales</taxon>
        <taxon>Vibrionaceae</taxon>
        <taxon>Photobacterium</taxon>
    </lineage>
</organism>
<keyword evidence="9" id="KW-1185">Reference proteome</keyword>
<dbReference type="PANTHER" id="PTHR34368:SF1">
    <property type="entry name" value="OS01G0962200 PROTEIN"/>
    <property type="match status" value="1"/>
</dbReference>
<feature type="binding site" evidence="6">
    <location>
        <position position="232"/>
    </location>
    <ligand>
        <name>Zn(2+)</name>
        <dbReference type="ChEBI" id="CHEBI:29105"/>
        <note>catalytic</note>
    </ligand>
</feature>
<keyword evidence="6" id="KW-0862">Zinc</keyword>
<comment type="cofactor">
    <cofactor evidence="6">
        <name>Zn(2+)</name>
        <dbReference type="ChEBI" id="CHEBI:29105"/>
    </cofactor>
</comment>
<dbReference type="PATRIC" id="fig|1056511.3.peg.3724"/>
<evidence type="ECO:0000256" key="2">
    <source>
        <dbReference type="ARBA" id="ARBA00022692"/>
    </source>
</evidence>
<comment type="caution">
    <text evidence="8">The sequence shown here is derived from an EMBL/GenBank/DDBJ whole genome shotgun (WGS) entry which is preliminary data.</text>
</comment>
<dbReference type="Proteomes" id="UP000011134">
    <property type="component" value="Unassembled WGS sequence"/>
</dbReference>
<dbReference type="AlphaFoldDB" id="L8J9L7"/>
<feature type="transmembrane region" description="Helical" evidence="7">
    <location>
        <begin position="144"/>
        <end position="161"/>
    </location>
</feature>
<proteinExistence type="predicted"/>
<keyword evidence="6" id="KW-0479">Metal-binding</keyword>
<dbReference type="PANTHER" id="PTHR34368">
    <property type="entry name" value="OS01G0962200 PROTEIN"/>
    <property type="match status" value="1"/>
</dbReference>
<feature type="transmembrane region" description="Helical" evidence="7">
    <location>
        <begin position="234"/>
        <end position="250"/>
    </location>
</feature>
<evidence type="ECO:0000256" key="7">
    <source>
        <dbReference type="SAM" id="Phobius"/>
    </source>
</evidence>
<feature type="transmembrane region" description="Helical" evidence="7">
    <location>
        <begin position="51"/>
        <end position="68"/>
    </location>
</feature>
<feature type="binding site" evidence="6">
    <location>
        <position position="236"/>
    </location>
    <ligand>
        <name>Zn(2+)</name>
        <dbReference type="ChEBI" id="CHEBI:29105"/>
        <note>catalytic</note>
    </ligand>
</feature>
<evidence type="ECO:0000313" key="8">
    <source>
        <dbReference type="EMBL" id="ELR64219.1"/>
    </source>
</evidence>
<sequence length="262" mass="29965">MIKLRHRHRLWLLILSALILTLLAVLFSPIHQSRNFYDYADQRTILSIPNFWNVITNLPFALVGIIALRNGKKPDTLTLEPTMRNAYLTMFWGLIAVCIGSGYYHLVPNSFSLMIDRIALSIVFMALYCIVLAEYISPSLGKRLLLPLIVYSTLSVIYWYITDVTTGRGDMSAYVLVQVIPIIHLPIIIALFKAKFSHGRCYVFALVSYVISKWAESNDELLYELTNGFSGHSFKHLFAALGGYFVYWGLRKRRVLKNFSSV</sequence>
<dbReference type="GO" id="GO:0046872">
    <property type="term" value="F:metal ion binding"/>
    <property type="evidence" value="ECO:0007669"/>
    <property type="project" value="UniProtKB-KW"/>
</dbReference>
<dbReference type="EMBL" id="AMZO01000030">
    <property type="protein sequence ID" value="ELR64219.1"/>
    <property type="molecule type" value="Genomic_DNA"/>
</dbReference>
<evidence type="ECO:0000313" key="9">
    <source>
        <dbReference type="Proteomes" id="UP000011134"/>
    </source>
</evidence>